<accession>A0ACC1CWL5</accession>
<name>A0ACC1CWL5_9NEOP</name>
<proteinExistence type="predicted"/>
<protein>
    <submittedName>
        <fullName evidence="1">Uncharacterized protein</fullName>
    </submittedName>
</protein>
<comment type="caution">
    <text evidence="1">The sequence shown here is derived from an EMBL/GenBank/DDBJ whole genome shotgun (WGS) entry which is preliminary data.</text>
</comment>
<evidence type="ECO:0000313" key="1">
    <source>
        <dbReference type="EMBL" id="KAJ0175884.1"/>
    </source>
</evidence>
<evidence type="ECO:0000313" key="2">
    <source>
        <dbReference type="Proteomes" id="UP000824533"/>
    </source>
</evidence>
<keyword evidence="2" id="KW-1185">Reference proteome</keyword>
<sequence length="484" mass="54418">MYVSMVPFHRPAVPKPAENLFPFMNNMDEITYWIYTKRAPCLMNYDNQVKNQTEVAQCSKDNATTVHSVTRGVPLSKKKKRKLSLFDDDSISTEKPLNVIHASRSKKRPVLSYKSDSGSDIDFNIKRSSIKQKTKRTKLSRSRALQKKNKIITSTPKPITTTLRRSVRQAQLNNNQLNSSLAMAHTNIQNGSYHNNHMKNTDNNYCTEDQTPNHKKVVNEQIKNMINGQLEDLSDVSGFTANYIRSAKAQSNKNASKLNCKGTRKLLKESKNSQKESAMIICANKSVNTGLINAPINCSTDSDQHIINLVSPQDKKPTTVDKGTSILKFMDMKSKKSLPKGNSVKLNISFQSQNSSRYPKRHKPATHTTNLNSNTANISSEFNSSDRKENPGDKLSRTRSGRNIGLSLRQPGNSVLVLSNSMEQVSSMVSMNVATPDKEKKRLTRQARTRQSEKRNSVMERSGFAACFSDSDDSQPLQRKFFCA</sequence>
<organism evidence="1 2">
    <name type="scientific">Dendrolimus kikuchii</name>
    <dbReference type="NCBI Taxonomy" id="765133"/>
    <lineage>
        <taxon>Eukaryota</taxon>
        <taxon>Metazoa</taxon>
        <taxon>Ecdysozoa</taxon>
        <taxon>Arthropoda</taxon>
        <taxon>Hexapoda</taxon>
        <taxon>Insecta</taxon>
        <taxon>Pterygota</taxon>
        <taxon>Neoptera</taxon>
        <taxon>Endopterygota</taxon>
        <taxon>Lepidoptera</taxon>
        <taxon>Glossata</taxon>
        <taxon>Ditrysia</taxon>
        <taxon>Bombycoidea</taxon>
        <taxon>Lasiocampidae</taxon>
        <taxon>Dendrolimus</taxon>
    </lineage>
</organism>
<reference evidence="1 2" key="1">
    <citation type="journal article" date="2021" name="Front. Genet.">
        <title>Chromosome-Level Genome Assembly Reveals Significant Gene Expansion in the Toll and IMD Signaling Pathways of Dendrolimus kikuchii.</title>
        <authorList>
            <person name="Zhou J."/>
            <person name="Wu P."/>
            <person name="Xiong Z."/>
            <person name="Liu N."/>
            <person name="Zhao N."/>
            <person name="Ji M."/>
            <person name="Qiu Y."/>
            <person name="Yang B."/>
        </authorList>
    </citation>
    <scope>NUCLEOTIDE SEQUENCE [LARGE SCALE GENOMIC DNA]</scope>
    <source>
        <strain evidence="1">Ann1</strain>
    </source>
</reference>
<dbReference type="Proteomes" id="UP000824533">
    <property type="component" value="Linkage Group LG15"/>
</dbReference>
<dbReference type="EMBL" id="CM034401">
    <property type="protein sequence ID" value="KAJ0175884.1"/>
    <property type="molecule type" value="Genomic_DNA"/>
</dbReference>
<gene>
    <name evidence="1" type="ORF">K1T71_009043</name>
</gene>